<name>A0A4S3IZ11_9EURO</name>
<dbReference type="EMBL" id="SOSA01001097">
    <property type="protein sequence ID" value="THC87650.1"/>
    <property type="molecule type" value="Genomic_DNA"/>
</dbReference>
<dbReference type="Proteomes" id="UP000308092">
    <property type="component" value="Unassembled WGS sequence"/>
</dbReference>
<reference evidence="1 2" key="1">
    <citation type="submission" date="2019-03" db="EMBL/GenBank/DDBJ databases">
        <title>The genome sequence of a newly discovered highly antifungal drug resistant Aspergillus species, Aspergillus tanneri NIH 1004.</title>
        <authorList>
            <person name="Mounaud S."/>
            <person name="Singh I."/>
            <person name="Joardar V."/>
            <person name="Pakala S."/>
            <person name="Pakala S."/>
            <person name="Venepally P."/>
            <person name="Hoover J."/>
            <person name="Nierman W."/>
            <person name="Chung J."/>
            <person name="Losada L."/>
        </authorList>
    </citation>
    <scope>NUCLEOTIDE SEQUENCE [LARGE SCALE GENOMIC DNA]</scope>
    <source>
        <strain evidence="1 2">NIH1004</strain>
    </source>
</reference>
<dbReference type="VEuPathDB" id="FungiDB:EYZ11_012902"/>
<proteinExistence type="predicted"/>
<sequence length="83" mass="9427">MSAEKNTSWNWNCLKNGDMDLLENSSKRPLLDDIEAALVAKTILFAKQQLDFIPFRSQTAGDTFFRIRTAKLTPKLPGYTYVA</sequence>
<accession>A0A4S3IZ11</accession>
<comment type="caution">
    <text evidence="1">The sequence shown here is derived from an EMBL/GenBank/DDBJ whole genome shotgun (WGS) entry which is preliminary data.</text>
</comment>
<evidence type="ECO:0000313" key="2">
    <source>
        <dbReference type="Proteomes" id="UP000308092"/>
    </source>
</evidence>
<organism evidence="1 2">
    <name type="scientific">Aspergillus tanneri</name>
    <dbReference type="NCBI Taxonomy" id="1220188"/>
    <lineage>
        <taxon>Eukaryota</taxon>
        <taxon>Fungi</taxon>
        <taxon>Dikarya</taxon>
        <taxon>Ascomycota</taxon>
        <taxon>Pezizomycotina</taxon>
        <taxon>Eurotiomycetes</taxon>
        <taxon>Eurotiomycetidae</taxon>
        <taxon>Eurotiales</taxon>
        <taxon>Aspergillaceae</taxon>
        <taxon>Aspergillus</taxon>
        <taxon>Aspergillus subgen. Circumdati</taxon>
    </lineage>
</organism>
<keyword evidence="2" id="KW-1185">Reference proteome</keyword>
<protein>
    <submittedName>
        <fullName evidence="1">Uncharacterized protein</fullName>
    </submittedName>
</protein>
<evidence type="ECO:0000313" key="1">
    <source>
        <dbReference type="EMBL" id="THC87650.1"/>
    </source>
</evidence>
<gene>
    <name evidence="1" type="ORF">EYZ11_012902</name>
</gene>
<dbReference type="AlphaFoldDB" id="A0A4S3IZ11"/>